<accession>A0A265N9N9</accession>
<dbReference type="InterPro" id="IPR051044">
    <property type="entry name" value="MAG_DAG_Lipase"/>
</dbReference>
<evidence type="ECO:0000313" key="2">
    <source>
        <dbReference type="EMBL" id="OZU88728.1"/>
    </source>
</evidence>
<dbReference type="OrthoDB" id="9806902at2"/>
<comment type="caution">
    <text evidence="2">The sequence shown here is derived from an EMBL/GenBank/DDBJ whole genome shotgun (WGS) entry which is preliminary data.</text>
</comment>
<sequence>MEKTFWMRADDNTAIYVKKWYTDNEKPKAIVQLSHGMVEHINRYDAFAEYLLGQNIFVYGNDHRGHGNTGKEQGLLGYFAEEDGFAKTTEDLYMITNQIKSDHPATPVFLFGHSMGSFLARNYLQNYSREIDGIILSGTGYFPALQSHAGKLLANLLPPKEESKLMNALAFGKYNKKIKPKNTAFDWLSSDEKVIQTYMEDPHAGFIPTARFFYDLMDGLITMNDPKQNRSIRKNIPMLLISGDADPVGNYAKGIWKTAHLYEKSGLEKITTMLFSEGRHELLNESNKEEVYSAIYRWIRQNFKL</sequence>
<reference evidence="2 3" key="1">
    <citation type="submission" date="2017-08" db="EMBL/GenBank/DDBJ databases">
        <title>Virgibacillus indicus sp. nov. and Virgibacillus profoundi sp. nov, two moderately halophilic bacteria isolated from marine sediment by using the Microfluidic Streak Plate.</title>
        <authorList>
            <person name="Xu B."/>
            <person name="Hu B."/>
            <person name="Wang J."/>
            <person name="Zhu Y."/>
            <person name="Huang L."/>
            <person name="Du W."/>
            <person name="Huang Y."/>
        </authorList>
    </citation>
    <scope>NUCLEOTIDE SEQUENCE [LARGE SCALE GENOMIC DNA]</scope>
    <source>
        <strain evidence="2 3">IO3-P2-C2</strain>
    </source>
</reference>
<evidence type="ECO:0000259" key="1">
    <source>
        <dbReference type="Pfam" id="PF12146"/>
    </source>
</evidence>
<dbReference type="RefSeq" id="WP_094885820.1">
    <property type="nucleotide sequence ID" value="NZ_NPMS01000004.1"/>
</dbReference>
<dbReference type="PANTHER" id="PTHR11614">
    <property type="entry name" value="PHOSPHOLIPASE-RELATED"/>
    <property type="match status" value="1"/>
</dbReference>
<dbReference type="Proteomes" id="UP000216498">
    <property type="component" value="Unassembled WGS sequence"/>
</dbReference>
<dbReference type="EMBL" id="NPMS01000004">
    <property type="protein sequence ID" value="OZU88728.1"/>
    <property type="molecule type" value="Genomic_DNA"/>
</dbReference>
<dbReference type="Gene3D" id="3.40.50.1820">
    <property type="entry name" value="alpha/beta hydrolase"/>
    <property type="match status" value="1"/>
</dbReference>
<dbReference type="InterPro" id="IPR022742">
    <property type="entry name" value="Hydrolase_4"/>
</dbReference>
<organism evidence="2 3">
    <name type="scientific">Virgibacillus indicus</name>
    <dbReference type="NCBI Taxonomy" id="2024554"/>
    <lineage>
        <taxon>Bacteria</taxon>
        <taxon>Bacillati</taxon>
        <taxon>Bacillota</taxon>
        <taxon>Bacilli</taxon>
        <taxon>Bacillales</taxon>
        <taxon>Bacillaceae</taxon>
        <taxon>Virgibacillus</taxon>
    </lineage>
</organism>
<proteinExistence type="predicted"/>
<name>A0A265N9N9_9BACI</name>
<dbReference type="Pfam" id="PF12146">
    <property type="entry name" value="Hydrolase_4"/>
    <property type="match status" value="1"/>
</dbReference>
<feature type="domain" description="Serine aminopeptidase S33" evidence="1">
    <location>
        <begin position="26"/>
        <end position="286"/>
    </location>
</feature>
<dbReference type="SUPFAM" id="SSF53474">
    <property type="entry name" value="alpha/beta-Hydrolases"/>
    <property type="match status" value="1"/>
</dbReference>
<dbReference type="InterPro" id="IPR029058">
    <property type="entry name" value="AB_hydrolase_fold"/>
</dbReference>
<dbReference type="AlphaFoldDB" id="A0A265N9N9"/>
<protein>
    <submittedName>
        <fullName evidence="2">Lysophospholipase</fullName>
    </submittedName>
</protein>
<keyword evidence="3" id="KW-1185">Reference proteome</keyword>
<gene>
    <name evidence="2" type="ORF">CIL03_10600</name>
</gene>
<evidence type="ECO:0000313" key="3">
    <source>
        <dbReference type="Proteomes" id="UP000216498"/>
    </source>
</evidence>